<evidence type="ECO:0000313" key="13">
    <source>
        <dbReference type="Proteomes" id="UP000095541"/>
    </source>
</evidence>
<comment type="similarity">
    <text evidence="2">Belongs to the SusD family.</text>
</comment>
<dbReference type="Proteomes" id="UP000488521">
    <property type="component" value="Unassembled WGS sequence"/>
</dbReference>
<dbReference type="AlphaFoldDB" id="A0A174WAL6"/>
<dbReference type="Proteomes" id="UP001156216">
    <property type="component" value="Chromosome"/>
</dbReference>
<reference evidence="11" key="3">
    <citation type="submission" date="2021-06" db="EMBL/GenBank/DDBJ databases">
        <title>Interrogation of the integrated mobile genetic elements in gut-associated Bacteroides with a consensus prediction approach.</title>
        <authorList>
            <person name="Campbell D.E."/>
            <person name="Leigh J.R."/>
            <person name="Kim T."/>
            <person name="England W."/>
            <person name="Whitaker R.J."/>
            <person name="Degnan P.H."/>
        </authorList>
    </citation>
    <scope>NUCLEOTIDE SEQUENCE</scope>
    <source>
        <strain evidence="12">VPI-3443</strain>
        <strain evidence="11">VPI-BTDOT2</strain>
    </source>
</reference>
<dbReference type="EMBL" id="CP083685">
    <property type="protein sequence ID" value="UYU89865.1"/>
    <property type="molecule type" value="Genomic_DNA"/>
</dbReference>
<protein>
    <submittedName>
        <fullName evidence="9">Putative outer membrane protein</fullName>
    </submittedName>
    <submittedName>
        <fullName evidence="10">RagB/SusD family nutrient uptake outer membrane protein</fullName>
    </submittedName>
</protein>
<dbReference type="PROSITE" id="PS51257">
    <property type="entry name" value="PROKAR_LIPOPROTEIN"/>
    <property type="match status" value="1"/>
</dbReference>
<dbReference type="CDD" id="cd08977">
    <property type="entry name" value="SusD"/>
    <property type="match status" value="1"/>
</dbReference>
<dbReference type="Proteomes" id="UP000095541">
    <property type="component" value="Unassembled WGS sequence"/>
</dbReference>
<dbReference type="InterPro" id="IPR011990">
    <property type="entry name" value="TPR-like_helical_dom_sf"/>
</dbReference>
<dbReference type="Proteomes" id="UP001162960">
    <property type="component" value="Chromosome"/>
</dbReference>
<name>A0A174WAL6_BACT4</name>
<dbReference type="EMBL" id="CZBI01000008">
    <property type="protein sequence ID" value="CUQ41487.1"/>
    <property type="molecule type" value="Genomic_DNA"/>
</dbReference>
<evidence type="ECO:0000313" key="9">
    <source>
        <dbReference type="EMBL" id="CUQ41487.1"/>
    </source>
</evidence>
<evidence type="ECO:0000259" key="8">
    <source>
        <dbReference type="Pfam" id="PF14322"/>
    </source>
</evidence>
<keyword evidence="5" id="KW-0998">Cell outer membrane</keyword>
<feature type="domain" description="SusD-like N-terminal" evidence="8">
    <location>
        <begin position="19"/>
        <end position="214"/>
    </location>
</feature>
<keyword evidence="4" id="KW-0472">Membrane</keyword>
<feature type="chain" id="PRO_5043136842" evidence="6">
    <location>
        <begin position="19"/>
        <end position="480"/>
    </location>
</feature>
<keyword evidence="3 6" id="KW-0732">Signal</keyword>
<evidence type="ECO:0000259" key="7">
    <source>
        <dbReference type="Pfam" id="PF07980"/>
    </source>
</evidence>
<feature type="domain" description="RagB/SusD" evidence="7">
    <location>
        <begin position="322"/>
        <end position="480"/>
    </location>
</feature>
<evidence type="ECO:0000256" key="6">
    <source>
        <dbReference type="SAM" id="SignalP"/>
    </source>
</evidence>
<accession>A0A174WAL6</accession>
<dbReference type="EMBL" id="WCRS01000001">
    <property type="protein sequence ID" value="KAB4479126.1"/>
    <property type="molecule type" value="Genomic_DNA"/>
</dbReference>
<reference evidence="9 13" key="1">
    <citation type="submission" date="2015-09" db="EMBL/GenBank/DDBJ databases">
        <authorList>
            <consortium name="Pathogen Informatics"/>
        </authorList>
    </citation>
    <scope>NUCLEOTIDE SEQUENCE [LARGE SCALE GENOMIC DNA]</scope>
    <source>
        <strain evidence="9 13">2789STDY5834945</strain>
    </source>
</reference>
<dbReference type="EMBL" id="CP083681">
    <property type="protein sequence ID" value="UYU69463.1"/>
    <property type="molecule type" value="Genomic_DNA"/>
</dbReference>
<dbReference type="GO" id="GO:0009279">
    <property type="term" value="C:cell outer membrane"/>
    <property type="evidence" value="ECO:0007669"/>
    <property type="project" value="UniProtKB-SubCell"/>
</dbReference>
<evidence type="ECO:0000256" key="3">
    <source>
        <dbReference type="ARBA" id="ARBA00022729"/>
    </source>
</evidence>
<dbReference type="Pfam" id="PF07980">
    <property type="entry name" value="SusD_RagB"/>
    <property type="match status" value="1"/>
</dbReference>
<evidence type="ECO:0000256" key="4">
    <source>
        <dbReference type="ARBA" id="ARBA00023136"/>
    </source>
</evidence>
<dbReference type="SUPFAM" id="SSF48452">
    <property type="entry name" value="TPR-like"/>
    <property type="match status" value="1"/>
</dbReference>
<evidence type="ECO:0000313" key="12">
    <source>
        <dbReference type="EMBL" id="UYU89865.1"/>
    </source>
</evidence>
<feature type="signal peptide" evidence="6">
    <location>
        <begin position="1"/>
        <end position="18"/>
    </location>
</feature>
<sequence length="480" mass="54680">MKNILFISLLSFMMCSCADFLDEKTYSQLTPENAYLSKEGANKAMNGAYAMLQDGFDYKFSIGVGILGTDEATSYNDTYGDHEILLDKYTYSSEYDIFQAVYIDLFEGVKRCNVIVDLLPDDVEDRELFVAQAKFLRGTYYFELVNLFGGVPLWLSASADKDNLKKPRASVDEIYTQIEQDLLAAEEDLPLVNVWEEGRATKYAAQAMLARMYLQRHDYENALKYCNLVIGDGNNFHLYNNYADIYDPANKNQGYENIFEIQHRASLKSEDEGSTSTDFFLPIELQGTIYTGWAMYGPTDYLYNSYEPNDKRKAITYITSGVNSAGQTVTFKPHCFKYYNRTEGFPVNDGEQNFPLIRYADVLLMKAEAINGLPAENGQQTKEKFQCLNDVRSRAGLDAIENTGENATKEGFLETLLEERLHELCFEKSRRKDLIRNNKLQSYVAARKPDRPVPDKAKEYYPLPLAATDANSLLEQLPGY</sequence>
<dbReference type="InterPro" id="IPR012944">
    <property type="entry name" value="SusD_RagB_dom"/>
</dbReference>
<comment type="subcellular location">
    <subcellularLocation>
        <location evidence="1">Cell outer membrane</location>
    </subcellularLocation>
</comment>
<evidence type="ECO:0000256" key="5">
    <source>
        <dbReference type="ARBA" id="ARBA00023237"/>
    </source>
</evidence>
<evidence type="ECO:0000313" key="10">
    <source>
        <dbReference type="EMBL" id="KAB4479126.1"/>
    </source>
</evidence>
<dbReference type="Pfam" id="PF14322">
    <property type="entry name" value="SusD-like_3"/>
    <property type="match status" value="1"/>
</dbReference>
<dbReference type="InterPro" id="IPR033985">
    <property type="entry name" value="SusD-like_N"/>
</dbReference>
<organism evidence="9 13">
    <name type="scientific">Bacteroides thetaiotaomicron</name>
    <dbReference type="NCBI Taxonomy" id="818"/>
    <lineage>
        <taxon>Bacteria</taxon>
        <taxon>Pseudomonadati</taxon>
        <taxon>Bacteroidota</taxon>
        <taxon>Bacteroidia</taxon>
        <taxon>Bacteroidales</taxon>
        <taxon>Bacteroidaceae</taxon>
        <taxon>Bacteroides</taxon>
    </lineage>
</organism>
<evidence type="ECO:0000313" key="14">
    <source>
        <dbReference type="Proteomes" id="UP000488521"/>
    </source>
</evidence>
<dbReference type="Gene3D" id="1.25.40.390">
    <property type="match status" value="1"/>
</dbReference>
<evidence type="ECO:0000256" key="2">
    <source>
        <dbReference type="ARBA" id="ARBA00006275"/>
    </source>
</evidence>
<reference evidence="10 14" key="2">
    <citation type="journal article" date="2019" name="Nat. Med.">
        <title>A library of human gut bacterial isolates paired with longitudinal multiomics data enables mechanistic microbiome research.</title>
        <authorList>
            <person name="Poyet M."/>
            <person name="Groussin M."/>
            <person name="Gibbons S.M."/>
            <person name="Avila-Pacheco J."/>
            <person name="Jiang X."/>
            <person name="Kearney S.M."/>
            <person name="Perrotta A.R."/>
            <person name="Berdy B."/>
            <person name="Zhao S."/>
            <person name="Lieberman T.D."/>
            <person name="Swanson P.K."/>
            <person name="Smith M."/>
            <person name="Roesemann S."/>
            <person name="Alexander J.E."/>
            <person name="Rich S.A."/>
            <person name="Livny J."/>
            <person name="Vlamakis H."/>
            <person name="Clish C."/>
            <person name="Bullock K."/>
            <person name="Deik A."/>
            <person name="Scott J."/>
            <person name="Pierce K.A."/>
            <person name="Xavier R.J."/>
            <person name="Alm E.J."/>
        </authorList>
    </citation>
    <scope>NUCLEOTIDE SEQUENCE [LARGE SCALE GENOMIC DNA]</scope>
    <source>
        <strain evidence="10 14">BIOML-A156</strain>
    </source>
</reference>
<dbReference type="RefSeq" id="WP_070103008.1">
    <property type="nucleotide sequence ID" value="NZ_CAXTFL010000001.1"/>
</dbReference>
<proteinExistence type="inferred from homology"/>
<evidence type="ECO:0000256" key="1">
    <source>
        <dbReference type="ARBA" id="ARBA00004442"/>
    </source>
</evidence>
<gene>
    <name evidence="9" type="ORF">ERS852557_04269</name>
    <name evidence="10" type="ORF">GAN59_00940</name>
    <name evidence="11" type="ORF">KQP59_14255</name>
    <name evidence="12" type="ORF">KQP74_18215</name>
</gene>
<evidence type="ECO:0000313" key="11">
    <source>
        <dbReference type="EMBL" id="UYU69463.1"/>
    </source>
</evidence>